<dbReference type="EMBL" id="JAUEOZ010000001">
    <property type="protein sequence ID" value="MDN2480830.1"/>
    <property type="molecule type" value="Genomic_DNA"/>
</dbReference>
<feature type="domain" description="Nudix hydrolase" evidence="8">
    <location>
        <begin position="39"/>
        <end position="169"/>
    </location>
</feature>
<organism evidence="9 10">
    <name type="scientific">Vibrio agarivorans</name>
    <dbReference type="NCBI Taxonomy" id="153622"/>
    <lineage>
        <taxon>Bacteria</taxon>
        <taxon>Pseudomonadati</taxon>
        <taxon>Pseudomonadota</taxon>
        <taxon>Gammaproteobacteria</taxon>
        <taxon>Vibrionales</taxon>
        <taxon>Vibrionaceae</taxon>
        <taxon>Vibrio</taxon>
    </lineage>
</organism>
<sequence length="183" mass="20522">MTDIKTLSSEVVYQNKWMSVREDKILRSSGAEGIYGVVDKPDCAVIIAVDEGQIHLVEQFRYTVGKRCWELPQGAWESNPDANHIDLAKGELREETGLEADEMHYLGAQFIAYGFLNQTCHIYLATKLNFVGCKLDSEEEDLVSCAFPIHTFEQMLIDGTIQDNVTCGAYGLAKLKMPRLLQG</sequence>
<gene>
    <name evidence="9" type="ORF">QWJ08_05440</name>
</gene>
<dbReference type="GO" id="GO:0016787">
    <property type="term" value="F:hydrolase activity"/>
    <property type="evidence" value="ECO:0007669"/>
    <property type="project" value="UniProtKB-KW"/>
</dbReference>
<evidence type="ECO:0000313" key="9">
    <source>
        <dbReference type="EMBL" id="MDN2480830.1"/>
    </source>
</evidence>
<name>A0ABT7XYK3_9VIBR</name>
<evidence type="ECO:0000256" key="7">
    <source>
        <dbReference type="ARBA" id="ARBA00032272"/>
    </source>
</evidence>
<evidence type="ECO:0000256" key="3">
    <source>
        <dbReference type="ARBA" id="ARBA00007275"/>
    </source>
</evidence>
<comment type="similarity">
    <text evidence="3">Belongs to the Nudix hydrolase family. NudK subfamily.</text>
</comment>
<dbReference type="InterPro" id="IPR000086">
    <property type="entry name" value="NUDIX_hydrolase_dom"/>
</dbReference>
<evidence type="ECO:0000256" key="1">
    <source>
        <dbReference type="ARBA" id="ARBA00000847"/>
    </source>
</evidence>
<comment type="catalytic activity">
    <reaction evidence="1">
        <text>GDP-alpha-D-mannose + H2O = alpha-D-mannose 1-phosphate + GMP + 2 H(+)</text>
        <dbReference type="Rhea" id="RHEA:27978"/>
        <dbReference type="ChEBI" id="CHEBI:15377"/>
        <dbReference type="ChEBI" id="CHEBI:15378"/>
        <dbReference type="ChEBI" id="CHEBI:57527"/>
        <dbReference type="ChEBI" id="CHEBI:58115"/>
        <dbReference type="ChEBI" id="CHEBI:58409"/>
    </reaction>
</comment>
<accession>A0ABT7XYK3</accession>
<dbReference type="Pfam" id="PF00293">
    <property type="entry name" value="NUDIX"/>
    <property type="match status" value="1"/>
</dbReference>
<dbReference type="Gene3D" id="3.90.79.10">
    <property type="entry name" value="Nucleoside Triphosphate Pyrophosphohydrolase"/>
    <property type="match status" value="1"/>
</dbReference>
<reference evidence="9" key="1">
    <citation type="submission" date="2024-05" db="EMBL/GenBank/DDBJ databases">
        <title>Genome Sequences of Four Agar- Degrading Marine Bacteria.</title>
        <authorList>
            <person name="Phillips E.K."/>
            <person name="Shaffer J.C."/>
            <person name="Henson M.W."/>
            <person name="Temperton B."/>
            <person name="Thrash C.J."/>
            <person name="Martin M.O."/>
        </authorList>
    </citation>
    <scope>NUCLEOTIDE SEQUENCE</scope>
    <source>
        <strain evidence="9">EKP203</strain>
    </source>
</reference>
<proteinExistence type="inferred from homology"/>
<dbReference type="Proteomes" id="UP001169719">
    <property type="component" value="Unassembled WGS sequence"/>
</dbReference>
<dbReference type="CDD" id="cd24161">
    <property type="entry name" value="NUDIX_ADPRase_Ndx2"/>
    <property type="match status" value="1"/>
</dbReference>
<evidence type="ECO:0000313" key="10">
    <source>
        <dbReference type="Proteomes" id="UP001169719"/>
    </source>
</evidence>
<comment type="caution">
    <text evidence="9">The sequence shown here is derived from an EMBL/GenBank/DDBJ whole genome shotgun (WGS) entry which is preliminary data.</text>
</comment>
<keyword evidence="5 9" id="KW-0378">Hydrolase</keyword>
<dbReference type="InterPro" id="IPR015797">
    <property type="entry name" value="NUDIX_hydrolase-like_dom_sf"/>
</dbReference>
<keyword evidence="10" id="KW-1185">Reference proteome</keyword>
<evidence type="ECO:0000256" key="5">
    <source>
        <dbReference type="ARBA" id="ARBA00022801"/>
    </source>
</evidence>
<dbReference type="RefSeq" id="WP_289960991.1">
    <property type="nucleotide sequence ID" value="NZ_JAUEOZ010000001.1"/>
</dbReference>
<evidence type="ECO:0000259" key="8">
    <source>
        <dbReference type="PROSITE" id="PS51462"/>
    </source>
</evidence>
<dbReference type="PANTHER" id="PTHR11839">
    <property type="entry name" value="UDP/ADP-SUGAR PYROPHOSPHATASE"/>
    <property type="match status" value="1"/>
</dbReference>
<comment type="cofactor">
    <cofactor evidence="2">
        <name>Mg(2+)</name>
        <dbReference type="ChEBI" id="CHEBI:18420"/>
    </cofactor>
</comment>
<dbReference type="PANTHER" id="PTHR11839:SF18">
    <property type="entry name" value="NUDIX HYDROLASE DOMAIN-CONTAINING PROTEIN"/>
    <property type="match status" value="1"/>
</dbReference>
<evidence type="ECO:0000256" key="6">
    <source>
        <dbReference type="ARBA" id="ARBA00032162"/>
    </source>
</evidence>
<evidence type="ECO:0000256" key="4">
    <source>
        <dbReference type="ARBA" id="ARBA00016377"/>
    </source>
</evidence>
<protein>
    <recommendedName>
        <fullName evidence="4">GDP-mannose pyrophosphatase</fullName>
    </recommendedName>
    <alternativeName>
        <fullName evidence="6">GDP-mannose hydrolase</fullName>
    </alternativeName>
    <alternativeName>
        <fullName evidence="7">GDPMK</fullName>
    </alternativeName>
</protein>
<evidence type="ECO:0000256" key="2">
    <source>
        <dbReference type="ARBA" id="ARBA00001946"/>
    </source>
</evidence>
<dbReference type="PROSITE" id="PS51462">
    <property type="entry name" value="NUDIX"/>
    <property type="match status" value="1"/>
</dbReference>
<dbReference type="SUPFAM" id="SSF55811">
    <property type="entry name" value="Nudix"/>
    <property type="match status" value="1"/>
</dbReference>